<accession>A0A191XSW8</accession>
<proteinExistence type="evidence at transcript level"/>
<dbReference type="InterPro" id="IPR012334">
    <property type="entry name" value="Pectin_lyas_fold"/>
</dbReference>
<evidence type="ECO:0000256" key="4">
    <source>
        <dbReference type="PROSITE-ProRule" id="PRU10052"/>
    </source>
</evidence>
<evidence type="ECO:0000256" key="3">
    <source>
        <dbReference type="ARBA" id="ARBA00023295"/>
    </source>
</evidence>
<dbReference type="AlphaFoldDB" id="A0A191XSW8"/>
<comment type="similarity">
    <text evidence="1 5">Belongs to the glycosyl hydrolase 28 family.</text>
</comment>
<name>A0A191XSW8_9NEOP</name>
<dbReference type="Pfam" id="PF00295">
    <property type="entry name" value="Glyco_hydro_28"/>
    <property type="match status" value="1"/>
</dbReference>
<keyword evidence="3 5" id="KW-0326">Glycosidase</keyword>
<dbReference type="InterPro" id="IPR000743">
    <property type="entry name" value="Glyco_hydro_28"/>
</dbReference>
<organism evidence="7">
    <name type="scientific">Aretaon asperrimus</name>
    <name type="common">thorny stick insect</name>
    <dbReference type="NCBI Taxonomy" id="173775"/>
    <lineage>
        <taxon>Eukaryota</taxon>
        <taxon>Metazoa</taxon>
        <taxon>Ecdysozoa</taxon>
        <taxon>Arthropoda</taxon>
        <taxon>Hexapoda</taxon>
        <taxon>Insecta</taxon>
        <taxon>Pterygota</taxon>
        <taxon>Neoptera</taxon>
        <taxon>Polyneoptera</taxon>
        <taxon>Phasmatodea</taxon>
        <taxon>Verophasmatodea</taxon>
        <taxon>Areolatae</taxon>
        <taxon>Bacilloidea</taxon>
        <taxon>Heteropterygidae</taxon>
        <taxon>Obriminae</taxon>
        <taxon>Obrimini</taxon>
        <taxon>Aretaon</taxon>
    </lineage>
</organism>
<dbReference type="EMBL" id="KT921897">
    <property type="protein sequence ID" value="ANJ43570.1"/>
    <property type="molecule type" value="mRNA"/>
</dbReference>
<protein>
    <submittedName>
        <fullName evidence="7">Glycoside hydrolase family 28</fullName>
    </submittedName>
</protein>
<sequence>MQKLVAIVLSLAVLQAAEAKDLRSVSEPKIPSACTSLSGSGKDETSAIQKALSSCAKGKAVRLASGTFISGPLTIPSGVGLWVDSGATLKASTTPKDFDEGKNTCGTLDNDGKGCKPFIYIKSATGSGIYGKGTIDGQGGQTMTGKGETWWKLAADAKSKNKKQNAPRLIQIENSKDITLYLITLKNSPNFHVASKSTNGFTAWGVTINTPGTARNTDGIDPMGSQNITIAHCNIATGDDNVAIKAGNAPTKYVSILNNKFGVGHGMSIGSEVNDGVSDVTVTTLTLDGTTNGLRIKSDKSRGGLVTGVTYTDVCMHNVKNPIVLDTQYSKASGSHIPTFKGITFNNVKVLTAGTYTFDGISDSNPVEATLTNVHIKSGSKWVATHAKISGKYAEDASGSSC</sequence>
<reference evidence="7" key="1">
    <citation type="journal article" date="2016" name="Sci. Rep.">
        <title>Horizontal Gene Transfer of Pectinases from Bacteria Preceded the Diversification of Stick and Leaf Insects.</title>
        <authorList>
            <person name="Shelomi M."/>
            <person name="Danchin E.G."/>
            <person name="Heckel D."/>
            <person name="Wipfler B."/>
            <person name="Bradler S."/>
            <person name="Zhou X."/>
            <person name="Pauchet Y."/>
        </authorList>
    </citation>
    <scope>NUCLEOTIDE SEQUENCE</scope>
    <source>
        <strain evidence="7">AAS1</strain>
        <tissue evidence="7">Midgut</tissue>
    </source>
</reference>
<dbReference type="GO" id="GO:0004650">
    <property type="term" value="F:polygalacturonase activity"/>
    <property type="evidence" value="ECO:0007669"/>
    <property type="project" value="InterPro"/>
</dbReference>
<dbReference type="PANTHER" id="PTHR31339">
    <property type="entry name" value="PECTIN LYASE-RELATED"/>
    <property type="match status" value="1"/>
</dbReference>
<dbReference type="InterPro" id="IPR051801">
    <property type="entry name" value="GH28_Enzymes"/>
</dbReference>
<evidence type="ECO:0000313" key="7">
    <source>
        <dbReference type="EMBL" id="ANJ43570.1"/>
    </source>
</evidence>
<evidence type="ECO:0000256" key="1">
    <source>
        <dbReference type="ARBA" id="ARBA00008834"/>
    </source>
</evidence>
<evidence type="ECO:0000256" key="6">
    <source>
        <dbReference type="SAM" id="SignalP"/>
    </source>
</evidence>
<dbReference type="InterPro" id="IPR011050">
    <property type="entry name" value="Pectin_lyase_fold/virulence"/>
</dbReference>
<dbReference type="GO" id="GO:0005975">
    <property type="term" value="P:carbohydrate metabolic process"/>
    <property type="evidence" value="ECO:0007669"/>
    <property type="project" value="InterPro"/>
</dbReference>
<feature type="active site" evidence="4">
    <location>
        <position position="265"/>
    </location>
</feature>
<keyword evidence="6" id="KW-0732">Signal</keyword>
<feature type="chain" id="PRO_5008249592" evidence="6">
    <location>
        <begin position="20"/>
        <end position="402"/>
    </location>
</feature>
<dbReference type="PROSITE" id="PS00502">
    <property type="entry name" value="POLYGALACTURONASE"/>
    <property type="match status" value="1"/>
</dbReference>
<dbReference type="PANTHER" id="PTHR31339:SF9">
    <property type="entry name" value="PLASMIN AND FIBRONECTIN-BINDING PROTEIN A"/>
    <property type="match status" value="1"/>
</dbReference>
<feature type="signal peptide" evidence="6">
    <location>
        <begin position="1"/>
        <end position="19"/>
    </location>
</feature>
<dbReference type="Gene3D" id="2.160.20.10">
    <property type="entry name" value="Single-stranded right-handed beta-helix, Pectin lyase-like"/>
    <property type="match status" value="1"/>
</dbReference>
<evidence type="ECO:0000256" key="5">
    <source>
        <dbReference type="RuleBase" id="RU361169"/>
    </source>
</evidence>
<keyword evidence="2 5" id="KW-0378">Hydrolase</keyword>
<dbReference type="SUPFAM" id="SSF51126">
    <property type="entry name" value="Pectin lyase-like"/>
    <property type="match status" value="1"/>
</dbReference>
<evidence type="ECO:0000256" key="2">
    <source>
        <dbReference type="ARBA" id="ARBA00022801"/>
    </source>
</evidence>